<sequence>MSFARVRALAVVGTLVVAAAIFVIVALVKDRQSGPQAAEGCAEGAIVANAKLPTPEEVKLNIYNATGKPGLAGDVSKEFLARRFKEAKVQTAGPNPPVNKPGDEVAFIRYGPKTVGAAWLMRAYFLNQAETQFDKARQDDQVDVIIGGRFQQLPTTTEVNQAIGALGNPTLPEGTCASE</sequence>
<keyword evidence="1" id="KW-0812">Transmembrane</keyword>
<dbReference type="Proteomes" id="UP000642070">
    <property type="component" value="Unassembled WGS sequence"/>
</dbReference>
<feature type="domain" description="LytR/CpsA/Psr regulator C-terminal" evidence="2">
    <location>
        <begin position="57"/>
        <end position="150"/>
    </location>
</feature>
<evidence type="ECO:0000259" key="2">
    <source>
        <dbReference type="Pfam" id="PF13399"/>
    </source>
</evidence>
<keyword evidence="4" id="KW-1185">Reference proteome</keyword>
<feature type="transmembrane region" description="Helical" evidence="1">
    <location>
        <begin position="6"/>
        <end position="28"/>
    </location>
</feature>
<reference evidence="3" key="2">
    <citation type="submission" date="2020-09" db="EMBL/GenBank/DDBJ databases">
        <authorList>
            <person name="Sun Q."/>
            <person name="Ohkuma M."/>
        </authorList>
    </citation>
    <scope>NUCLEOTIDE SEQUENCE</scope>
    <source>
        <strain evidence="3">JCM 19831</strain>
    </source>
</reference>
<protein>
    <recommendedName>
        <fullName evidence="2">LytR/CpsA/Psr regulator C-terminal domain-containing protein</fullName>
    </recommendedName>
</protein>
<accession>A0A917UB39</accession>
<keyword evidence="1" id="KW-0472">Membrane</keyword>
<dbReference type="AlphaFoldDB" id="A0A917UB39"/>
<reference evidence="3" key="1">
    <citation type="journal article" date="2014" name="Int. J. Syst. Evol. Microbiol.">
        <title>Complete genome sequence of Corynebacterium casei LMG S-19264T (=DSM 44701T), isolated from a smear-ripened cheese.</title>
        <authorList>
            <consortium name="US DOE Joint Genome Institute (JGI-PGF)"/>
            <person name="Walter F."/>
            <person name="Albersmeier A."/>
            <person name="Kalinowski J."/>
            <person name="Ruckert C."/>
        </authorList>
    </citation>
    <scope>NUCLEOTIDE SEQUENCE</scope>
    <source>
        <strain evidence="3">JCM 19831</strain>
    </source>
</reference>
<dbReference type="RefSeq" id="WP_190256243.1">
    <property type="nucleotide sequence ID" value="NZ_BMPI01000069.1"/>
</dbReference>
<name>A0A917UB39_9ACTN</name>
<proteinExistence type="predicted"/>
<evidence type="ECO:0000256" key="1">
    <source>
        <dbReference type="SAM" id="Phobius"/>
    </source>
</evidence>
<keyword evidence="1" id="KW-1133">Transmembrane helix</keyword>
<evidence type="ECO:0000313" key="4">
    <source>
        <dbReference type="Proteomes" id="UP000642070"/>
    </source>
</evidence>
<gene>
    <name evidence="3" type="ORF">GCM10007977_090260</name>
</gene>
<dbReference type="EMBL" id="BMPI01000069">
    <property type="protein sequence ID" value="GGM74601.1"/>
    <property type="molecule type" value="Genomic_DNA"/>
</dbReference>
<evidence type="ECO:0000313" key="3">
    <source>
        <dbReference type="EMBL" id="GGM74601.1"/>
    </source>
</evidence>
<dbReference type="Pfam" id="PF13399">
    <property type="entry name" value="LytR_C"/>
    <property type="match status" value="1"/>
</dbReference>
<comment type="caution">
    <text evidence="3">The sequence shown here is derived from an EMBL/GenBank/DDBJ whole genome shotgun (WGS) entry which is preliminary data.</text>
</comment>
<dbReference type="Gene3D" id="3.30.70.2390">
    <property type="match status" value="1"/>
</dbReference>
<dbReference type="InterPro" id="IPR027381">
    <property type="entry name" value="LytR/CpsA/Psr_C"/>
</dbReference>
<organism evidence="3 4">
    <name type="scientific">Dactylosporangium sucinum</name>
    <dbReference type="NCBI Taxonomy" id="1424081"/>
    <lineage>
        <taxon>Bacteria</taxon>
        <taxon>Bacillati</taxon>
        <taxon>Actinomycetota</taxon>
        <taxon>Actinomycetes</taxon>
        <taxon>Micromonosporales</taxon>
        <taxon>Micromonosporaceae</taxon>
        <taxon>Dactylosporangium</taxon>
    </lineage>
</organism>